<proteinExistence type="predicted"/>
<evidence type="ECO:0000313" key="2">
    <source>
        <dbReference type="EMBL" id="SEH73173.1"/>
    </source>
</evidence>
<keyword evidence="3" id="KW-1185">Reference proteome</keyword>
<dbReference type="AlphaFoldDB" id="A0A1H6KMZ8"/>
<reference evidence="3" key="1">
    <citation type="submission" date="2016-09" db="EMBL/GenBank/DDBJ databases">
        <authorList>
            <person name="Koehorst J."/>
        </authorList>
    </citation>
    <scope>NUCLEOTIDE SEQUENCE [LARGE SCALE GENOMIC DNA]</scope>
</reference>
<accession>A0A1H6KMZ8</accession>
<name>A0A1H6KMZ8_9BACT</name>
<dbReference type="EMBL" id="LT629973">
    <property type="protein sequence ID" value="SEH73173.1"/>
    <property type="molecule type" value="Genomic_DNA"/>
</dbReference>
<keyword evidence="1" id="KW-0472">Membrane</keyword>
<protein>
    <submittedName>
        <fullName evidence="2">Uncharacterized protein</fullName>
    </submittedName>
</protein>
<sequence length="166" mass="19003">MGTPGVLICCCCWHAPTAQDTATRTATLAMVGYVFRIVVWYGWTFMIGNCMYGSKREGMYRKLRTINHPAQEFAALHALCLSWQVSPWPVRYSDGRTHARGLSLSHPATPEQPRFSPDKKVLLQETSQAAAGTRPWRRIPPQGRPLWPKRDKLVWLYYCMVVLSYE</sequence>
<evidence type="ECO:0000256" key="1">
    <source>
        <dbReference type="SAM" id="Phobius"/>
    </source>
</evidence>
<feature type="transmembrane region" description="Helical" evidence="1">
    <location>
        <begin position="28"/>
        <end position="52"/>
    </location>
</feature>
<keyword evidence="1" id="KW-0812">Transmembrane</keyword>
<dbReference type="STRING" id="1679444.PYTT_0302"/>
<dbReference type="Proteomes" id="UP000176204">
    <property type="component" value="Chromosome I"/>
</dbReference>
<organism evidence="2 3">
    <name type="scientific">Akkermansia glycaniphila</name>
    <dbReference type="NCBI Taxonomy" id="1679444"/>
    <lineage>
        <taxon>Bacteria</taxon>
        <taxon>Pseudomonadati</taxon>
        <taxon>Verrucomicrobiota</taxon>
        <taxon>Verrucomicrobiia</taxon>
        <taxon>Verrucomicrobiales</taxon>
        <taxon>Akkermansiaceae</taxon>
        <taxon>Akkermansia</taxon>
    </lineage>
</organism>
<gene>
    <name evidence="2" type="ORF">PYTT_0302</name>
</gene>
<evidence type="ECO:0000313" key="3">
    <source>
        <dbReference type="Proteomes" id="UP000176204"/>
    </source>
</evidence>
<dbReference type="KEGG" id="agl:PYTT_0302"/>
<keyword evidence="1" id="KW-1133">Transmembrane helix</keyword>